<dbReference type="Proteomes" id="UP000597617">
    <property type="component" value="Unassembled WGS sequence"/>
</dbReference>
<accession>A0ABS0II85</accession>
<dbReference type="RefSeq" id="WP_196282429.1">
    <property type="nucleotide sequence ID" value="NZ_JADQDQ010000004.1"/>
</dbReference>
<dbReference type="EMBL" id="JADQDQ010000004">
    <property type="protein sequence ID" value="MBF9238064.1"/>
    <property type="molecule type" value="Genomic_DNA"/>
</dbReference>
<proteinExistence type="predicted"/>
<evidence type="ECO:0000313" key="2">
    <source>
        <dbReference type="Proteomes" id="UP000597617"/>
    </source>
</evidence>
<evidence type="ECO:0008006" key="3">
    <source>
        <dbReference type="Google" id="ProtNLM"/>
    </source>
</evidence>
<comment type="caution">
    <text evidence="1">The sequence shown here is derived from an EMBL/GenBank/DDBJ whole genome shotgun (WGS) entry which is preliminary data.</text>
</comment>
<protein>
    <recommendedName>
        <fullName evidence="3">DUF4166 domain-containing protein</fullName>
    </recommendedName>
</protein>
<name>A0ABS0II85_9BACT</name>
<sequence>MSPRNAGAWIRFVLLLRASAWLTDRTWPAYALHLWYQEADAAVRLLPNGTLHIRFFNAFEHRGVCVTRPLWTGEKFQFVGPVLRVRYAWSVPDAVVVYGLDHVPALWRPVLLHLALLFSLFANGKQAVKALARPAKQGEGN</sequence>
<keyword evidence="2" id="KW-1185">Reference proteome</keyword>
<gene>
    <name evidence="1" type="ORF">I2I05_11725</name>
</gene>
<reference evidence="1 2" key="1">
    <citation type="submission" date="2020-11" db="EMBL/GenBank/DDBJ databases">
        <authorList>
            <person name="Kim M.K."/>
        </authorList>
    </citation>
    <scope>NUCLEOTIDE SEQUENCE [LARGE SCALE GENOMIC DNA]</scope>
    <source>
        <strain evidence="1 2">BT683</strain>
    </source>
</reference>
<organism evidence="1 2">
    <name type="scientific">Hymenobacter jeongseonensis</name>
    <dbReference type="NCBI Taxonomy" id="2791027"/>
    <lineage>
        <taxon>Bacteria</taxon>
        <taxon>Pseudomonadati</taxon>
        <taxon>Bacteroidota</taxon>
        <taxon>Cytophagia</taxon>
        <taxon>Cytophagales</taxon>
        <taxon>Hymenobacteraceae</taxon>
        <taxon>Hymenobacter</taxon>
    </lineage>
</organism>
<evidence type="ECO:0000313" key="1">
    <source>
        <dbReference type="EMBL" id="MBF9238064.1"/>
    </source>
</evidence>